<evidence type="ECO:0000313" key="3">
    <source>
        <dbReference type="EMBL" id="ABX33224.1"/>
    </source>
</evidence>
<dbReference type="KEGG" id="dac:Daci_0578"/>
<dbReference type="InterPro" id="IPR042100">
    <property type="entry name" value="Bug_dom1"/>
</dbReference>
<evidence type="ECO:0000256" key="1">
    <source>
        <dbReference type="ARBA" id="ARBA00006987"/>
    </source>
</evidence>
<dbReference type="AlphaFoldDB" id="A9BQ09"/>
<name>A9BQ09_DELAS</name>
<dbReference type="PIRSF" id="PIRSF017082">
    <property type="entry name" value="YflP"/>
    <property type="match status" value="1"/>
</dbReference>
<dbReference type="Gene3D" id="3.40.190.150">
    <property type="entry name" value="Bordetella uptake gene, domain 1"/>
    <property type="match status" value="1"/>
</dbReference>
<dbReference type="STRING" id="398578.Daci_0578"/>
<dbReference type="Pfam" id="PF03401">
    <property type="entry name" value="TctC"/>
    <property type="match status" value="1"/>
</dbReference>
<evidence type="ECO:0008006" key="5">
    <source>
        <dbReference type="Google" id="ProtNLM"/>
    </source>
</evidence>
<reference evidence="3 4" key="1">
    <citation type="journal article" date="2004" name="Appl. Environ. Microbiol.">
        <title>Mineralization of individual congeners of linear alkylbenzenesulfonate by defined pairs of heterotrophic bacteria.</title>
        <authorList>
            <person name="Schleheck D."/>
            <person name="Knepper T.P."/>
            <person name="Fischer K."/>
            <person name="Cook A.M."/>
        </authorList>
    </citation>
    <scope>NUCLEOTIDE SEQUENCE [LARGE SCALE GENOMIC DNA]</scope>
    <source>
        <strain evidence="4">DSM 14801 / SPH-1</strain>
    </source>
</reference>
<dbReference type="SUPFAM" id="SSF53850">
    <property type="entry name" value="Periplasmic binding protein-like II"/>
    <property type="match status" value="1"/>
</dbReference>
<dbReference type="EMBL" id="CP000884">
    <property type="protein sequence ID" value="ABX33224.1"/>
    <property type="molecule type" value="Genomic_DNA"/>
</dbReference>
<dbReference type="Gene3D" id="3.40.190.10">
    <property type="entry name" value="Periplasmic binding protein-like II"/>
    <property type="match status" value="1"/>
</dbReference>
<sequence length="327" mass="34919">METRMQRKQFLAALACSGLALAAGPAALAQDKPLEWVVGYAAGGGSDVVARVIAEAMGRNMERVIVINNKPGAGTNIAAEYSARSRDHGNLMFTADFATLAANPFLFSKLNYNAERDFKPVGMLVRFPMLLVVNNEVPATNLAEFLAWAKQQKTGVSWGSAGLGSPHHLVGELFREQAGISNMTHVPYRGAAPAVQDVVGGQIPAMWADSATIIPFLSEKKLKAIGVASPARVDVLPQIATLQEQGLKGFEGYAWQGIVVPTGSSAEVVKKFSQSLQQALADTRTKARLAAMGVEPMPGSADQMGQFVRAERSKWGRVISANNIKLD</sequence>
<keyword evidence="2" id="KW-0732">Signal</keyword>
<dbReference type="Proteomes" id="UP000000784">
    <property type="component" value="Chromosome"/>
</dbReference>
<dbReference type="PANTHER" id="PTHR42928:SF5">
    <property type="entry name" value="BLR1237 PROTEIN"/>
    <property type="match status" value="1"/>
</dbReference>
<dbReference type="HOGENOM" id="CLU_045683_0_2_4"/>
<feature type="chain" id="PRO_5002734966" description="Tripartite tricarboxylate transporter substrate binding protein" evidence="2">
    <location>
        <begin position="23"/>
        <end position="327"/>
    </location>
</feature>
<dbReference type="PANTHER" id="PTHR42928">
    <property type="entry name" value="TRICARBOXYLATE-BINDING PROTEIN"/>
    <property type="match status" value="1"/>
</dbReference>
<reference evidence="4" key="2">
    <citation type="submission" date="2007-11" db="EMBL/GenBank/DDBJ databases">
        <title>Complete sequence of Delftia acidovorans DSM 14801 / SPH-1.</title>
        <authorList>
            <person name="Copeland A."/>
            <person name="Lucas S."/>
            <person name="Lapidus A."/>
            <person name="Barry K."/>
            <person name="Glavina del Rio T."/>
            <person name="Dalin E."/>
            <person name="Tice H."/>
            <person name="Pitluck S."/>
            <person name="Lowry S."/>
            <person name="Clum A."/>
            <person name="Schmutz J."/>
            <person name="Larimer F."/>
            <person name="Land M."/>
            <person name="Hauser L."/>
            <person name="Kyrpides N."/>
            <person name="Kim E."/>
            <person name="Schleheck D."/>
            <person name="Richardson P."/>
        </authorList>
    </citation>
    <scope>NUCLEOTIDE SEQUENCE [LARGE SCALE GENOMIC DNA]</scope>
    <source>
        <strain evidence="4">DSM 14801 / SPH-1</strain>
    </source>
</reference>
<protein>
    <recommendedName>
        <fullName evidence="5">Tripartite tricarboxylate transporter substrate binding protein</fullName>
    </recommendedName>
</protein>
<organism evidence="3 4">
    <name type="scientific">Delftia acidovorans (strain DSM 14801 / SPH-1)</name>
    <dbReference type="NCBI Taxonomy" id="398578"/>
    <lineage>
        <taxon>Bacteria</taxon>
        <taxon>Pseudomonadati</taxon>
        <taxon>Pseudomonadota</taxon>
        <taxon>Betaproteobacteria</taxon>
        <taxon>Burkholderiales</taxon>
        <taxon>Comamonadaceae</taxon>
        <taxon>Delftia</taxon>
    </lineage>
</organism>
<accession>A9BQ09</accession>
<keyword evidence="4" id="KW-1185">Reference proteome</keyword>
<feature type="signal peptide" evidence="2">
    <location>
        <begin position="1"/>
        <end position="22"/>
    </location>
</feature>
<dbReference type="InterPro" id="IPR005064">
    <property type="entry name" value="BUG"/>
</dbReference>
<dbReference type="PROSITE" id="PS51318">
    <property type="entry name" value="TAT"/>
    <property type="match status" value="1"/>
</dbReference>
<gene>
    <name evidence="3" type="ordered locus">Daci_0578</name>
</gene>
<evidence type="ECO:0000256" key="2">
    <source>
        <dbReference type="SAM" id="SignalP"/>
    </source>
</evidence>
<dbReference type="InterPro" id="IPR006311">
    <property type="entry name" value="TAT_signal"/>
</dbReference>
<comment type="similarity">
    <text evidence="1">Belongs to the UPF0065 (bug) family.</text>
</comment>
<proteinExistence type="inferred from homology"/>
<evidence type="ECO:0000313" key="4">
    <source>
        <dbReference type="Proteomes" id="UP000000784"/>
    </source>
</evidence>
<dbReference type="CDD" id="cd13578">
    <property type="entry name" value="PBP2_Bug27"/>
    <property type="match status" value="1"/>
</dbReference>
<dbReference type="eggNOG" id="COG3181">
    <property type="taxonomic scope" value="Bacteria"/>
</dbReference>